<proteinExistence type="predicted"/>
<dbReference type="EMBL" id="AJWY01011683">
    <property type="protein sequence ID" value="EKC52074.1"/>
    <property type="molecule type" value="Genomic_DNA"/>
</dbReference>
<comment type="caution">
    <text evidence="2">The sequence shown here is derived from an EMBL/GenBank/DDBJ whole genome shotgun (WGS) entry which is preliminary data.</text>
</comment>
<gene>
    <name evidence="2" type="ORF">LEA_17074</name>
</gene>
<feature type="transmembrane region" description="Helical" evidence="1">
    <location>
        <begin position="6"/>
        <end position="32"/>
    </location>
</feature>
<sequence>MPEFAACFICAAAGGAPTLFFIHYSFLIDLILRVAKRGFLMLLDPELHYLDNAATTMVDPEIAGAIHEALLKDWATLPACTNRR</sequence>
<keyword evidence="1" id="KW-1133">Transmembrane helix</keyword>
<accession>K1S9P0</accession>
<keyword evidence="1" id="KW-0472">Membrane</keyword>
<protein>
    <submittedName>
        <fullName evidence="2">Uncharacterized protein</fullName>
    </submittedName>
</protein>
<dbReference type="AlphaFoldDB" id="K1S9P0"/>
<evidence type="ECO:0000313" key="2">
    <source>
        <dbReference type="EMBL" id="EKC52074.1"/>
    </source>
</evidence>
<evidence type="ECO:0000256" key="1">
    <source>
        <dbReference type="SAM" id="Phobius"/>
    </source>
</evidence>
<keyword evidence="1" id="KW-0812">Transmembrane</keyword>
<reference evidence="2" key="1">
    <citation type="journal article" date="2013" name="Environ. Microbiol.">
        <title>Microbiota from the distal guts of lean and obese adolescents exhibit partial functional redundancy besides clear differences in community structure.</title>
        <authorList>
            <person name="Ferrer M."/>
            <person name="Ruiz A."/>
            <person name="Lanza F."/>
            <person name="Haange S.B."/>
            <person name="Oberbach A."/>
            <person name="Till H."/>
            <person name="Bargiela R."/>
            <person name="Campoy C."/>
            <person name="Segura M.T."/>
            <person name="Richter M."/>
            <person name="von Bergen M."/>
            <person name="Seifert J."/>
            <person name="Suarez A."/>
        </authorList>
    </citation>
    <scope>NUCLEOTIDE SEQUENCE</scope>
</reference>
<organism evidence="2">
    <name type="scientific">human gut metagenome</name>
    <dbReference type="NCBI Taxonomy" id="408170"/>
    <lineage>
        <taxon>unclassified sequences</taxon>
        <taxon>metagenomes</taxon>
        <taxon>organismal metagenomes</taxon>
    </lineage>
</organism>
<name>K1S9P0_9ZZZZ</name>